<dbReference type="AlphaFoldDB" id="A0A9N8YR67"/>
<feature type="compositionally biased region" description="Polar residues" evidence="1">
    <location>
        <begin position="152"/>
        <end position="161"/>
    </location>
</feature>
<gene>
    <name evidence="2" type="ORF">ALEPTO_LOCUS367</name>
</gene>
<comment type="caution">
    <text evidence="2">The sequence shown here is derived from an EMBL/GenBank/DDBJ whole genome shotgun (WGS) entry which is preliminary data.</text>
</comment>
<sequence>MASSSASSSKAPIPFVPKITNGISNNSKKDKNAISPSLIFGNNRKIKLDGADIRCRNCKVIKAQFEEIIRADEDEMFKLQDIIGAKLTRISELERSLREANDVSVKKDHRIRELENSVRDLEYKIIVLEDYTQKVQKGKNKQTEERERGGVSNDSEFSSDTANSVANAIRPAFADAFSSTKENNRRGTDFRNTSQGNRVYIGGVSPDVKKPRLKKCLEATFKGRVVEIDIVPFKVIVI</sequence>
<organism evidence="2 3">
    <name type="scientific">Ambispora leptoticha</name>
    <dbReference type="NCBI Taxonomy" id="144679"/>
    <lineage>
        <taxon>Eukaryota</taxon>
        <taxon>Fungi</taxon>
        <taxon>Fungi incertae sedis</taxon>
        <taxon>Mucoromycota</taxon>
        <taxon>Glomeromycotina</taxon>
        <taxon>Glomeromycetes</taxon>
        <taxon>Archaeosporales</taxon>
        <taxon>Ambisporaceae</taxon>
        <taxon>Ambispora</taxon>
    </lineage>
</organism>
<accession>A0A9N8YR67</accession>
<feature type="region of interest" description="Disordered" evidence="1">
    <location>
        <begin position="136"/>
        <end position="161"/>
    </location>
</feature>
<protein>
    <submittedName>
        <fullName evidence="2">3130_t:CDS:1</fullName>
    </submittedName>
</protein>
<proteinExistence type="predicted"/>
<dbReference type="EMBL" id="CAJVPS010000020">
    <property type="protein sequence ID" value="CAG8441724.1"/>
    <property type="molecule type" value="Genomic_DNA"/>
</dbReference>
<reference evidence="2" key="1">
    <citation type="submission" date="2021-06" db="EMBL/GenBank/DDBJ databases">
        <authorList>
            <person name="Kallberg Y."/>
            <person name="Tangrot J."/>
            <person name="Rosling A."/>
        </authorList>
    </citation>
    <scope>NUCLEOTIDE SEQUENCE</scope>
    <source>
        <strain evidence="2">FL130A</strain>
    </source>
</reference>
<dbReference type="OrthoDB" id="10572611at2759"/>
<name>A0A9N8YR67_9GLOM</name>
<feature type="region of interest" description="Disordered" evidence="1">
    <location>
        <begin position="177"/>
        <end position="203"/>
    </location>
</feature>
<evidence type="ECO:0000256" key="1">
    <source>
        <dbReference type="SAM" id="MobiDB-lite"/>
    </source>
</evidence>
<keyword evidence="3" id="KW-1185">Reference proteome</keyword>
<evidence type="ECO:0000313" key="2">
    <source>
        <dbReference type="EMBL" id="CAG8441724.1"/>
    </source>
</evidence>
<evidence type="ECO:0000313" key="3">
    <source>
        <dbReference type="Proteomes" id="UP000789508"/>
    </source>
</evidence>
<dbReference type="Proteomes" id="UP000789508">
    <property type="component" value="Unassembled WGS sequence"/>
</dbReference>